<keyword evidence="4" id="KW-0325">Glycoprotein</keyword>
<dbReference type="PANTHER" id="PTHR24369">
    <property type="entry name" value="ANTIGEN BSP, PUTATIVE-RELATED"/>
    <property type="match status" value="1"/>
</dbReference>
<dbReference type="SUPFAM" id="SSF52058">
    <property type="entry name" value="L domain-like"/>
    <property type="match status" value="2"/>
</dbReference>
<protein>
    <submittedName>
        <fullName evidence="5">Uncharacterized protein</fullName>
    </submittedName>
</protein>
<dbReference type="FunFam" id="3.80.10.10:FF:000770">
    <property type="entry name" value="Uncharacterized protein"/>
    <property type="match status" value="1"/>
</dbReference>
<evidence type="ECO:0000256" key="3">
    <source>
        <dbReference type="ARBA" id="ARBA00022737"/>
    </source>
</evidence>
<dbReference type="GO" id="GO:0005886">
    <property type="term" value="C:plasma membrane"/>
    <property type="evidence" value="ECO:0007669"/>
    <property type="project" value="TreeGrafter"/>
</dbReference>
<sequence>MPAGSDASNHLLGLLTTLTSWMPKHHVVSVCLVLVGSTAAGLDSFTAVRSSEAIRKLTNSHAFRNGSIPLPLNISVEQHSMLMRYAKRGILPSDDDRRDVFLMMIVAHHLNMEDVLDRLADAVGRQLAVDVPCLSICSSLHVSNYLVDSTSRVRVRLPDPLIADITARIATKNFRNKCLTSLIKTSQCNGRDLWGHLSRVWFVDTIVSLRTVDLSGNNIETVADRAFTGFANLVNLFVAATVVRTGQLACMCRYLQRNQIRLIQQGAFYGLSMVTNLRLSSNRIKSIESGMFSGLQSLTTLHLNDNHIRSLGNTAFDGTLSLTKLWLENNYILMIKNGSFKRISTLSFLWLENNRISSIEGGAFDELPRLSKLSLAGNHILTIENGVFSALSSLNALWLDRNWIQSIQDNAFYGMSSLMELHLQNNHVQFIAKDMFHALSSLLFLNLASNQIQGIQSGAFAGLSSLQYLNLETNHIQSIQRGAFHGRCSVLVKNRIRTIKRDAFNGLPSLTKLSLRLNKIESIEKGAFTDLTSLAFLDLSKNHIERIDSGALTELPSLTEL</sequence>
<keyword evidence="3" id="KW-0677">Repeat</keyword>
<evidence type="ECO:0000256" key="4">
    <source>
        <dbReference type="ARBA" id="ARBA00023180"/>
    </source>
</evidence>
<proteinExistence type="predicted"/>
<dbReference type="InterPro" id="IPR050541">
    <property type="entry name" value="LRR_TM_domain-containing"/>
</dbReference>
<dbReference type="Pfam" id="PF13306">
    <property type="entry name" value="LRR_5"/>
    <property type="match status" value="1"/>
</dbReference>
<evidence type="ECO:0000313" key="6">
    <source>
        <dbReference type="Proteomes" id="UP000039324"/>
    </source>
</evidence>
<dbReference type="AlphaFoldDB" id="A0A0G4IWS5"/>
<dbReference type="OrthoDB" id="2190652at2759"/>
<dbReference type="InterPro" id="IPR003591">
    <property type="entry name" value="Leu-rich_rpt_typical-subtyp"/>
</dbReference>
<evidence type="ECO:0000256" key="1">
    <source>
        <dbReference type="ARBA" id="ARBA00022614"/>
    </source>
</evidence>
<dbReference type="STRING" id="37360.A0A0G4IWS5"/>
<keyword evidence="1" id="KW-0433">Leucine-rich repeat</keyword>
<dbReference type="SMART" id="SM00369">
    <property type="entry name" value="LRR_TYP"/>
    <property type="match status" value="12"/>
</dbReference>
<dbReference type="InterPro" id="IPR026906">
    <property type="entry name" value="LRR_5"/>
</dbReference>
<dbReference type="PANTHER" id="PTHR24369:SF210">
    <property type="entry name" value="CHAOPTIN-RELATED"/>
    <property type="match status" value="1"/>
</dbReference>
<reference evidence="5 6" key="1">
    <citation type="submission" date="2015-02" db="EMBL/GenBank/DDBJ databases">
        <authorList>
            <person name="Chooi Y.-H."/>
        </authorList>
    </citation>
    <scope>NUCLEOTIDE SEQUENCE [LARGE SCALE GENOMIC DNA]</scope>
    <source>
        <strain evidence="5">E3</strain>
    </source>
</reference>
<keyword evidence="2" id="KW-0732">Signal</keyword>
<dbReference type="InterPro" id="IPR032675">
    <property type="entry name" value="LRR_dom_sf"/>
</dbReference>
<dbReference type="Gene3D" id="3.80.10.10">
    <property type="entry name" value="Ribonuclease Inhibitor"/>
    <property type="match status" value="3"/>
</dbReference>
<dbReference type="EMBL" id="CDSF01000093">
    <property type="protein sequence ID" value="CEO99755.1"/>
    <property type="molecule type" value="Genomic_DNA"/>
</dbReference>
<dbReference type="SMART" id="SM00365">
    <property type="entry name" value="LRR_SD22"/>
    <property type="match status" value="5"/>
</dbReference>
<evidence type="ECO:0000256" key="2">
    <source>
        <dbReference type="ARBA" id="ARBA00022729"/>
    </source>
</evidence>
<dbReference type="Pfam" id="PF13855">
    <property type="entry name" value="LRR_8"/>
    <property type="match status" value="2"/>
</dbReference>
<name>A0A0G4IWS5_PLABS</name>
<dbReference type="PROSITE" id="PS51450">
    <property type="entry name" value="LRR"/>
    <property type="match status" value="3"/>
</dbReference>
<evidence type="ECO:0000313" key="5">
    <source>
        <dbReference type="EMBL" id="CEO99755.1"/>
    </source>
</evidence>
<organism evidence="5 6">
    <name type="scientific">Plasmodiophora brassicae</name>
    <name type="common">Clubroot disease agent</name>
    <dbReference type="NCBI Taxonomy" id="37360"/>
    <lineage>
        <taxon>Eukaryota</taxon>
        <taxon>Sar</taxon>
        <taxon>Rhizaria</taxon>
        <taxon>Endomyxa</taxon>
        <taxon>Phytomyxea</taxon>
        <taxon>Plasmodiophorida</taxon>
        <taxon>Plasmodiophoridae</taxon>
        <taxon>Plasmodiophora</taxon>
    </lineage>
</organism>
<dbReference type="Proteomes" id="UP000039324">
    <property type="component" value="Unassembled WGS sequence"/>
</dbReference>
<accession>A0A0G4IWS5</accession>
<dbReference type="InterPro" id="IPR001611">
    <property type="entry name" value="Leu-rich_rpt"/>
</dbReference>
<gene>
    <name evidence="5" type="ORF">PBRA_007489</name>
</gene>
<keyword evidence="6" id="KW-1185">Reference proteome</keyword>